<evidence type="ECO:0000313" key="16">
    <source>
        <dbReference type="EMBL" id="MEI4548735.1"/>
    </source>
</evidence>
<evidence type="ECO:0000256" key="4">
    <source>
        <dbReference type="ARBA" id="ARBA00011988"/>
    </source>
</evidence>
<keyword evidence="6 15" id="KW-0997">Cell inner membrane</keyword>
<name>A0ABU8EP39_9GAMM</name>
<dbReference type="Pfam" id="PF06293">
    <property type="entry name" value="Kdo"/>
    <property type="match status" value="1"/>
</dbReference>
<evidence type="ECO:0000256" key="13">
    <source>
        <dbReference type="ARBA" id="ARBA00029511"/>
    </source>
</evidence>
<feature type="active site" evidence="15">
    <location>
        <position position="167"/>
    </location>
</feature>
<dbReference type="NCBIfam" id="NF002475">
    <property type="entry name" value="PRK01723.1"/>
    <property type="match status" value="1"/>
</dbReference>
<evidence type="ECO:0000256" key="11">
    <source>
        <dbReference type="ARBA" id="ARBA00022985"/>
    </source>
</evidence>
<proteinExistence type="inferred from homology"/>
<accession>A0ABU8EP39</accession>
<dbReference type="InterPro" id="IPR011009">
    <property type="entry name" value="Kinase-like_dom_sf"/>
</dbReference>
<keyword evidence="11 15" id="KW-0448">Lipopolysaccharide biosynthesis</keyword>
<evidence type="ECO:0000256" key="3">
    <source>
        <dbReference type="ARBA" id="ARBA00010327"/>
    </source>
</evidence>
<keyword evidence="5 15" id="KW-1003">Cell membrane</keyword>
<keyword evidence="12 15" id="KW-0472">Membrane</keyword>
<evidence type="ECO:0000256" key="8">
    <source>
        <dbReference type="ARBA" id="ARBA00022741"/>
    </source>
</evidence>
<evidence type="ECO:0000313" key="17">
    <source>
        <dbReference type="Proteomes" id="UP001382455"/>
    </source>
</evidence>
<keyword evidence="10 15" id="KW-0067">ATP-binding</keyword>
<evidence type="ECO:0000256" key="15">
    <source>
        <dbReference type="HAMAP-Rule" id="MF_00521"/>
    </source>
</evidence>
<dbReference type="EC" id="2.7.1.166" evidence="4 15"/>
<organism evidence="16 17">
    <name type="scientific">Pseudoalteromonas spongiae</name>
    <dbReference type="NCBI Taxonomy" id="298657"/>
    <lineage>
        <taxon>Bacteria</taxon>
        <taxon>Pseudomonadati</taxon>
        <taxon>Pseudomonadota</taxon>
        <taxon>Gammaproteobacteria</taxon>
        <taxon>Alteromonadales</taxon>
        <taxon>Pseudoalteromonadaceae</taxon>
        <taxon>Pseudoalteromonas</taxon>
    </lineage>
</organism>
<keyword evidence="9 15" id="KW-0418">Kinase</keyword>
<evidence type="ECO:0000256" key="1">
    <source>
        <dbReference type="ARBA" id="ARBA00004515"/>
    </source>
</evidence>
<evidence type="ECO:0000256" key="7">
    <source>
        <dbReference type="ARBA" id="ARBA00022679"/>
    </source>
</evidence>
<evidence type="ECO:0000256" key="10">
    <source>
        <dbReference type="ARBA" id="ARBA00022840"/>
    </source>
</evidence>
<protein>
    <recommendedName>
        <fullName evidence="13 15">3-deoxy-D-manno-octulosonic acid kinase</fullName>
        <shortName evidence="15">Kdo kinase</shortName>
        <ecNumber evidence="4 15">2.7.1.166</ecNumber>
    </recommendedName>
</protein>
<evidence type="ECO:0000256" key="6">
    <source>
        <dbReference type="ARBA" id="ARBA00022519"/>
    </source>
</evidence>
<keyword evidence="8 15" id="KW-0547">Nucleotide-binding</keyword>
<evidence type="ECO:0000256" key="2">
    <source>
        <dbReference type="ARBA" id="ARBA00004713"/>
    </source>
</evidence>
<dbReference type="RefSeq" id="WP_336434593.1">
    <property type="nucleotide sequence ID" value="NZ_JBAWKS010000001.1"/>
</dbReference>
<dbReference type="Gene3D" id="1.10.510.10">
    <property type="entry name" value="Transferase(Phosphotransferase) domain 1"/>
    <property type="match status" value="1"/>
</dbReference>
<dbReference type="HAMAP" id="MF_00521">
    <property type="entry name" value="KDO_kinase"/>
    <property type="match status" value="1"/>
</dbReference>
<dbReference type="InterPro" id="IPR022826">
    <property type="entry name" value="KDO_kinase"/>
</dbReference>
<dbReference type="Proteomes" id="UP001382455">
    <property type="component" value="Unassembled WGS sequence"/>
</dbReference>
<keyword evidence="7 15" id="KW-0808">Transferase</keyword>
<evidence type="ECO:0000256" key="9">
    <source>
        <dbReference type="ARBA" id="ARBA00022777"/>
    </source>
</evidence>
<evidence type="ECO:0000256" key="5">
    <source>
        <dbReference type="ARBA" id="ARBA00022475"/>
    </source>
</evidence>
<gene>
    <name evidence="15" type="primary">kdkA</name>
    <name evidence="16" type="ORF">WAE96_03300</name>
</gene>
<sequence>MLSFQKHGSATIITPSNLEDTFDPNLFDVEYLSRNDLISAKKRGRATTYFFDCGNTTGVLRHYWRGGLIGKLLSDQYLYLGFEKTRTYQEFKLLVELEAIGLPVPKPIAAKVVKSGLIYRGDIITEALPHSQSLLDILKTRSISQKELTDCAKTIADFHNHGVNHADLNINNILISDGRIFLIDFDRGTRAAFNPQEAQSNITRLKRSFDKEANRNAQFYWQEKDWQMFIEGYNSALKTA</sequence>
<comment type="function">
    <text evidence="15">Catalyzes the ATP-dependent phosphorylation of the 3-deoxy-D-manno-octulosonic acid (Kdo) residue in Kdo-lipid IV(A) at the 4-OH position.</text>
</comment>
<comment type="catalytic activity">
    <reaction evidence="14 15">
        <text>an alpha-Kdo-(2-&gt;6)-lipid IVA + ATP = a 4-O-phospho-alpha-Kdo-(2-&gt;6)-lipid IVA + ADP + H(+)</text>
        <dbReference type="Rhea" id="RHEA:74271"/>
        <dbReference type="ChEBI" id="CHEBI:15378"/>
        <dbReference type="ChEBI" id="CHEBI:30616"/>
        <dbReference type="ChEBI" id="CHEBI:176428"/>
        <dbReference type="ChEBI" id="CHEBI:193140"/>
        <dbReference type="ChEBI" id="CHEBI:456216"/>
        <dbReference type="EC" id="2.7.1.166"/>
    </reaction>
</comment>
<reference evidence="16 17" key="1">
    <citation type="submission" date="2023-12" db="EMBL/GenBank/DDBJ databases">
        <title>Friends and Foes: Symbiotic and Algicidal bacterial influence on Karenia brevis blooms.</title>
        <authorList>
            <person name="Fei C."/>
            <person name="Mohamed A.R."/>
            <person name="Booker A."/>
            <person name="Arshad M."/>
            <person name="Klass S."/>
            <person name="Ahn S."/>
            <person name="Gilbert P.M."/>
            <person name="Heil C.A."/>
            <person name="Martinez J.M."/>
            <person name="Amin S.A."/>
        </authorList>
    </citation>
    <scope>NUCLEOTIDE SEQUENCE [LARGE SCALE GENOMIC DNA]</scope>
    <source>
        <strain evidence="16 17">CE15</strain>
    </source>
</reference>
<keyword evidence="17" id="KW-1185">Reference proteome</keyword>
<dbReference type="EMBL" id="JBAWKS010000001">
    <property type="protein sequence ID" value="MEI4548735.1"/>
    <property type="molecule type" value="Genomic_DNA"/>
</dbReference>
<comment type="subcellular location">
    <subcellularLocation>
        <location evidence="1 15">Cell inner membrane</location>
        <topology evidence="1 15">Peripheral membrane protein</topology>
        <orientation evidence="1 15">Cytoplasmic side</orientation>
    </subcellularLocation>
</comment>
<evidence type="ECO:0000256" key="14">
    <source>
        <dbReference type="ARBA" id="ARBA00034417"/>
    </source>
</evidence>
<evidence type="ECO:0000256" key="12">
    <source>
        <dbReference type="ARBA" id="ARBA00023136"/>
    </source>
</evidence>
<dbReference type="GO" id="GO:0016301">
    <property type="term" value="F:kinase activity"/>
    <property type="evidence" value="ECO:0007669"/>
    <property type="project" value="UniProtKB-KW"/>
</dbReference>
<comment type="caution">
    <text evidence="16">The sequence shown here is derived from an EMBL/GenBank/DDBJ whole genome shotgun (WGS) entry which is preliminary data.</text>
</comment>
<comment type="pathway">
    <text evidence="2 15">Bacterial outer membrane biogenesis; LPS core biosynthesis.</text>
</comment>
<dbReference type="SUPFAM" id="SSF56112">
    <property type="entry name" value="Protein kinase-like (PK-like)"/>
    <property type="match status" value="1"/>
</dbReference>
<comment type="similarity">
    <text evidence="3 15">Belongs to the protein kinase superfamily. KdkA/RfaP family.</text>
</comment>